<proteinExistence type="predicted"/>
<accession>A0A1U9XD09</accession>
<dbReference type="EMBL" id="KY421934">
    <property type="protein sequence ID" value="AQZ19194.1"/>
    <property type="molecule type" value="Genomic_DNA"/>
</dbReference>
<evidence type="ECO:0000313" key="1">
    <source>
        <dbReference type="EMBL" id="AQZ19194.1"/>
    </source>
</evidence>
<name>A0A1U9XD09_ECOLX</name>
<organism evidence="1">
    <name type="scientific">Escherichia coli</name>
    <dbReference type="NCBI Taxonomy" id="562"/>
    <lineage>
        <taxon>Bacteria</taxon>
        <taxon>Pseudomonadati</taxon>
        <taxon>Pseudomonadota</taxon>
        <taxon>Gammaproteobacteria</taxon>
        <taxon>Enterobacterales</taxon>
        <taxon>Enterobacteriaceae</taxon>
        <taxon>Escherichia</taxon>
    </lineage>
</organism>
<protein>
    <submittedName>
        <fullName evidence="1">Uncharacterized protein</fullName>
    </submittedName>
</protein>
<sequence>MIYAAMTFYCLKFQVKQPDVIGASFCALLTFSNICGLP</sequence>
<reference evidence="1" key="1">
    <citation type="submission" date="2017-01" db="EMBL/GenBank/DDBJ databases">
        <authorList>
            <person name="Mah S.A."/>
            <person name="Swanson W.J."/>
            <person name="Moy G.W."/>
            <person name="Vacquier V.D."/>
        </authorList>
    </citation>
    <scope>NUCLEOTIDE SEQUENCE</scope>
    <source>
        <strain evidence="1">FS13Z2S</strain>
    </source>
</reference>
<dbReference type="AlphaFoldDB" id="A0A1U9XD09"/>